<dbReference type="Gene3D" id="3.40.640.10">
    <property type="entry name" value="Type I PLP-dependent aspartate aminotransferase-like (Major domain)"/>
    <property type="match status" value="1"/>
</dbReference>
<dbReference type="Pfam" id="PF00155">
    <property type="entry name" value="Aminotran_1_2"/>
    <property type="match status" value="1"/>
</dbReference>
<dbReference type="Gene3D" id="3.90.1150.10">
    <property type="entry name" value="Aspartate Aminotransferase, domain 1"/>
    <property type="match status" value="1"/>
</dbReference>
<proteinExistence type="inferred from homology"/>
<comment type="similarity">
    <text evidence="3 9">Belongs to the class-II pyridoxal-phosphate-dependent aminotransferase family. BioF subfamily.</text>
</comment>
<evidence type="ECO:0000256" key="4">
    <source>
        <dbReference type="ARBA" id="ARBA00011738"/>
    </source>
</evidence>
<dbReference type="InterPro" id="IPR015421">
    <property type="entry name" value="PyrdxlP-dep_Trfase_major"/>
</dbReference>
<feature type="modified residue" description="N6-(pyridoxal phosphate)lysine" evidence="9 10">
    <location>
        <position position="239"/>
    </location>
</feature>
<evidence type="ECO:0000256" key="8">
    <source>
        <dbReference type="ARBA" id="ARBA00047715"/>
    </source>
</evidence>
<dbReference type="SUPFAM" id="SSF53383">
    <property type="entry name" value="PLP-dependent transferases"/>
    <property type="match status" value="1"/>
</dbReference>
<keyword evidence="7 9" id="KW-0663">Pyridoxal phosphate</keyword>
<dbReference type="GO" id="GO:0008710">
    <property type="term" value="F:8-amino-7-oxononanoate synthase activity"/>
    <property type="evidence" value="ECO:0007669"/>
    <property type="project" value="UniProtKB-UniRule"/>
</dbReference>
<dbReference type="GO" id="GO:0009102">
    <property type="term" value="P:biotin biosynthetic process"/>
    <property type="evidence" value="ECO:0007669"/>
    <property type="project" value="UniProtKB-UniRule"/>
</dbReference>
<evidence type="ECO:0000256" key="7">
    <source>
        <dbReference type="ARBA" id="ARBA00022898"/>
    </source>
</evidence>
<evidence type="ECO:0000256" key="1">
    <source>
        <dbReference type="ARBA" id="ARBA00001933"/>
    </source>
</evidence>
<dbReference type="NCBIfam" id="TIGR00858">
    <property type="entry name" value="bioF"/>
    <property type="match status" value="1"/>
</dbReference>
<dbReference type="InterPro" id="IPR015424">
    <property type="entry name" value="PyrdxlP-dep_Trfase"/>
</dbReference>
<dbReference type="InterPro" id="IPR022834">
    <property type="entry name" value="AONS_Proteobacteria"/>
</dbReference>
<gene>
    <name evidence="9" type="primary">bioF</name>
    <name evidence="12" type="ORF">SAMN02745781_02017</name>
</gene>
<dbReference type="EMBL" id="FQUH01000008">
    <property type="protein sequence ID" value="SHF33287.1"/>
    <property type="molecule type" value="Genomic_DNA"/>
</dbReference>
<feature type="binding site" evidence="9">
    <location>
        <position position="210"/>
    </location>
    <ligand>
        <name>pyridoxal 5'-phosphate</name>
        <dbReference type="ChEBI" id="CHEBI:597326"/>
    </ligand>
</feature>
<dbReference type="EC" id="2.3.1.47" evidence="9"/>
<feature type="binding site" evidence="9">
    <location>
        <position position="183"/>
    </location>
    <ligand>
        <name>pyridoxal 5'-phosphate</name>
        <dbReference type="ChEBI" id="CHEBI:597326"/>
    </ligand>
</feature>
<accession>A0A1M5AT66</accession>
<dbReference type="PROSITE" id="PS00599">
    <property type="entry name" value="AA_TRANSFER_CLASS_2"/>
    <property type="match status" value="1"/>
</dbReference>
<evidence type="ECO:0000313" key="13">
    <source>
        <dbReference type="Proteomes" id="UP000184159"/>
    </source>
</evidence>
<dbReference type="AlphaFoldDB" id="A0A1M5AT66"/>
<evidence type="ECO:0000256" key="2">
    <source>
        <dbReference type="ARBA" id="ARBA00004746"/>
    </source>
</evidence>
<dbReference type="PANTHER" id="PTHR13693:SF100">
    <property type="entry name" value="8-AMINO-7-OXONONANOATE SYNTHASE"/>
    <property type="match status" value="1"/>
</dbReference>
<feature type="binding site" evidence="9">
    <location>
        <position position="139"/>
    </location>
    <ligand>
        <name>substrate</name>
    </ligand>
</feature>
<evidence type="ECO:0000256" key="10">
    <source>
        <dbReference type="PIRSR" id="PIRSR604723-51"/>
    </source>
</evidence>
<reference evidence="13" key="1">
    <citation type="submission" date="2016-11" db="EMBL/GenBank/DDBJ databases">
        <authorList>
            <person name="Varghese N."/>
            <person name="Submissions S."/>
        </authorList>
    </citation>
    <scope>NUCLEOTIDE SEQUENCE [LARGE SCALE GENOMIC DNA]</scope>
    <source>
        <strain evidence="13">DSM 21264</strain>
    </source>
</reference>
<feature type="binding site" evidence="9">
    <location>
        <position position="352"/>
    </location>
    <ligand>
        <name>substrate</name>
    </ligand>
</feature>
<keyword evidence="13" id="KW-1185">Reference proteome</keyword>
<sequence length="390" mass="42517">MTYSMKPAFKQRLKVELAERKSRGLTRALVPIARQNGAQFVHQGHQYLNFSSNDYLGLATDPTLIAAWQEGLSRYGCGSGASPLVTGFHQTHQTLEAMLCEWLGYERAILFNSGFSANQAVLFSLLQRGDLLLQDRLNHASLMEAGTLSAATMKRFRHNDVAHVSALLSAEHTNVVVTEGVFSMDGDCAPLAELSTCVQHRAVLMVDDAHGIGVLGDGGMGSCAAAGIHPDLLVVTFGKAFGLSGAAVLCDRDTGDYLTQFARHHVYSTAIPPAQAYALSRAIEMIQQDQWRRDKLRQLQALYHNCLAWHGATSLSQTPIQPLIIGSSAQALQLASALREQGIWVNAIRPPTVPEGTARLRVTLTTGHTEAQVRQLAMTLQQVMERLGEY</sequence>
<feature type="binding site" evidence="9">
    <location>
        <position position="27"/>
    </location>
    <ligand>
        <name>substrate</name>
    </ligand>
</feature>
<feature type="binding site" evidence="9">
    <location>
        <position position="236"/>
    </location>
    <ligand>
        <name>pyridoxal 5'-phosphate</name>
        <dbReference type="ChEBI" id="CHEBI:597326"/>
    </ligand>
</feature>
<name>A0A1M5AT66_VIBGA</name>
<dbReference type="HAMAP" id="MF_01693">
    <property type="entry name" value="BioF_aminotrans_2"/>
    <property type="match status" value="1"/>
</dbReference>
<evidence type="ECO:0000313" key="12">
    <source>
        <dbReference type="EMBL" id="SHF33287.1"/>
    </source>
</evidence>
<dbReference type="InterPro" id="IPR001917">
    <property type="entry name" value="Aminotrans_II_pyridoxalP_BS"/>
</dbReference>
<dbReference type="CDD" id="cd06454">
    <property type="entry name" value="KBL_like"/>
    <property type="match status" value="1"/>
</dbReference>
<comment type="subunit">
    <text evidence="4 9">Homodimer.</text>
</comment>
<feature type="binding site" evidence="9">
    <location>
        <begin position="114"/>
        <end position="115"/>
    </location>
    <ligand>
        <name>pyridoxal 5'-phosphate</name>
        <dbReference type="ChEBI" id="CHEBI:597326"/>
    </ligand>
</feature>
<dbReference type="PANTHER" id="PTHR13693">
    <property type="entry name" value="CLASS II AMINOTRANSFERASE/8-AMINO-7-OXONONANOATE SYNTHASE"/>
    <property type="match status" value="1"/>
</dbReference>
<comment type="catalytic activity">
    <reaction evidence="8 9">
        <text>6-carboxyhexanoyl-[ACP] + L-alanine + H(+) = (8S)-8-amino-7-oxononanoate + holo-[ACP] + CO2</text>
        <dbReference type="Rhea" id="RHEA:42288"/>
        <dbReference type="Rhea" id="RHEA-COMP:9685"/>
        <dbReference type="Rhea" id="RHEA-COMP:9955"/>
        <dbReference type="ChEBI" id="CHEBI:15378"/>
        <dbReference type="ChEBI" id="CHEBI:16526"/>
        <dbReference type="ChEBI" id="CHEBI:57972"/>
        <dbReference type="ChEBI" id="CHEBI:64479"/>
        <dbReference type="ChEBI" id="CHEBI:78846"/>
        <dbReference type="ChEBI" id="CHEBI:149468"/>
        <dbReference type="EC" id="2.3.1.47"/>
    </reaction>
</comment>
<dbReference type="InterPro" id="IPR004723">
    <property type="entry name" value="AONS_Archaea/Proteobacteria"/>
</dbReference>
<keyword evidence="5 9" id="KW-0808">Transferase</keyword>
<organism evidence="12 13">
    <name type="scientific">Vibrio gazogenes DSM 21264 = NBRC 103151</name>
    <dbReference type="NCBI Taxonomy" id="1123492"/>
    <lineage>
        <taxon>Bacteria</taxon>
        <taxon>Pseudomonadati</taxon>
        <taxon>Pseudomonadota</taxon>
        <taxon>Gammaproteobacteria</taxon>
        <taxon>Vibrionales</taxon>
        <taxon>Vibrionaceae</taxon>
        <taxon>Vibrio</taxon>
    </lineage>
</organism>
<keyword evidence="6 9" id="KW-0093">Biotin biosynthesis</keyword>
<evidence type="ECO:0000256" key="3">
    <source>
        <dbReference type="ARBA" id="ARBA00010008"/>
    </source>
</evidence>
<evidence type="ECO:0000256" key="5">
    <source>
        <dbReference type="ARBA" id="ARBA00022679"/>
    </source>
</evidence>
<comment type="pathway">
    <text evidence="2 9">Cofactor biosynthesis; biotin biosynthesis.</text>
</comment>
<comment type="cofactor">
    <cofactor evidence="1 9 10">
        <name>pyridoxal 5'-phosphate</name>
        <dbReference type="ChEBI" id="CHEBI:597326"/>
    </cofactor>
</comment>
<protein>
    <recommendedName>
        <fullName evidence="9">8-amino-7-oxononanoate synthase</fullName>
        <shortName evidence="9">AONS</shortName>
        <ecNumber evidence="9">2.3.1.47</ecNumber>
    </recommendedName>
    <alternativeName>
        <fullName evidence="9">7-keto-8-amino-pelargonic acid synthase</fullName>
        <shortName evidence="9">7-KAP synthase</shortName>
        <shortName evidence="9">KAPA synthase</shortName>
    </alternativeName>
    <alternativeName>
        <fullName evidence="9">8-amino-7-ketopelargonate synthase</fullName>
    </alternativeName>
</protein>
<evidence type="ECO:0000256" key="6">
    <source>
        <dbReference type="ARBA" id="ARBA00022756"/>
    </source>
</evidence>
<feature type="domain" description="Aminotransferase class I/classII large" evidence="11">
    <location>
        <begin position="47"/>
        <end position="377"/>
    </location>
</feature>
<comment type="function">
    <text evidence="9">Catalyzes the decarboxylative condensation of pimeloyl-[acyl-carrier protein] and L-alanine to produce 8-amino-7-oxononanoate (AON), [acyl-carrier protein], and carbon dioxide.</text>
</comment>
<dbReference type="InterPro" id="IPR050087">
    <property type="entry name" value="AON_synthase_class-II"/>
</dbReference>
<evidence type="ECO:0000256" key="9">
    <source>
        <dbReference type="HAMAP-Rule" id="MF_01693"/>
    </source>
</evidence>
<dbReference type="InterPro" id="IPR004839">
    <property type="entry name" value="Aminotransferase_I/II_large"/>
</dbReference>
<dbReference type="UniPathway" id="UPA00078"/>
<dbReference type="InterPro" id="IPR015422">
    <property type="entry name" value="PyrdxlP-dep_Trfase_small"/>
</dbReference>
<dbReference type="GO" id="GO:0030170">
    <property type="term" value="F:pyridoxal phosphate binding"/>
    <property type="evidence" value="ECO:0007669"/>
    <property type="project" value="UniProtKB-UniRule"/>
</dbReference>
<dbReference type="Proteomes" id="UP000184159">
    <property type="component" value="Unassembled WGS sequence"/>
</dbReference>
<evidence type="ECO:0000259" key="11">
    <source>
        <dbReference type="Pfam" id="PF00155"/>
    </source>
</evidence>